<comment type="caution">
    <text evidence="7">The sequence shown here is derived from an EMBL/GenBank/DDBJ whole genome shotgun (WGS) entry which is preliminary data.</text>
</comment>
<evidence type="ECO:0000259" key="6">
    <source>
        <dbReference type="Pfam" id="PF03330"/>
    </source>
</evidence>
<dbReference type="Proteomes" id="UP001598138">
    <property type="component" value="Unassembled WGS sequence"/>
</dbReference>
<evidence type="ECO:0000256" key="3">
    <source>
        <dbReference type="HAMAP-Rule" id="MF_02071"/>
    </source>
</evidence>
<feature type="domain" description="RlpA-like protein double-psi beta-barrel" evidence="6">
    <location>
        <begin position="27"/>
        <end position="113"/>
    </location>
</feature>
<dbReference type="InterPro" id="IPR034718">
    <property type="entry name" value="RlpA"/>
</dbReference>
<dbReference type="EMBL" id="JBBKXZ010000001">
    <property type="protein sequence ID" value="MFD3394027.1"/>
    <property type="molecule type" value="Genomic_DNA"/>
</dbReference>
<name>A0ABW6DAU9_9BACT</name>
<dbReference type="InterPro" id="IPR012997">
    <property type="entry name" value="RplA"/>
</dbReference>
<keyword evidence="8" id="KW-1185">Reference proteome</keyword>
<organism evidence="7 8">
    <name type="scientific">Aquirufa avitistagni</name>
    <dbReference type="NCBI Taxonomy" id="3104728"/>
    <lineage>
        <taxon>Bacteria</taxon>
        <taxon>Pseudomonadati</taxon>
        <taxon>Bacteroidota</taxon>
        <taxon>Cytophagia</taxon>
        <taxon>Cytophagales</taxon>
        <taxon>Flectobacillaceae</taxon>
        <taxon>Aquirufa</taxon>
    </lineage>
</organism>
<dbReference type="PANTHER" id="PTHR34183">
    <property type="entry name" value="ENDOLYTIC PEPTIDOGLYCAN TRANSGLYCOSYLASE RLPA"/>
    <property type="match status" value="1"/>
</dbReference>
<comment type="function">
    <text evidence="3">Lytic transglycosylase with a strong preference for naked glycan strands that lack stem peptides.</text>
</comment>
<dbReference type="InterPro" id="IPR036908">
    <property type="entry name" value="RlpA-like_sf"/>
</dbReference>
<sequence precursor="true">MTQKNRFIFSALCLLASFIGNAQIQKGLGTFYHSRHWGGRTYSGEKYHPYVYTAAHKSYPMGSWVEVTLVKTGKKVFVRVNDRGPFFRGGVIDVSKSAAQDLGLVPFGISKVEVRLLSPEEITDSLKFSWAQRDSVGRAEHPIAPKKKKKKSTRKKSKKRKKKKVRR</sequence>
<keyword evidence="3" id="KW-0732">Signal</keyword>
<protein>
    <recommendedName>
        <fullName evidence="3">Probable endolytic peptidoglycan transglycosylase RlpA</fullName>
        <ecNumber evidence="3">4.2.2.-</ecNumber>
    </recommendedName>
</protein>
<dbReference type="PANTHER" id="PTHR34183:SF1">
    <property type="entry name" value="ENDOLYTIC PEPTIDOGLYCAN TRANSGLYCOSYLASE RLPA"/>
    <property type="match status" value="1"/>
</dbReference>
<evidence type="ECO:0000256" key="4">
    <source>
        <dbReference type="RuleBase" id="RU003495"/>
    </source>
</evidence>
<dbReference type="HAMAP" id="MF_02071">
    <property type="entry name" value="RlpA"/>
    <property type="match status" value="1"/>
</dbReference>
<evidence type="ECO:0000313" key="7">
    <source>
        <dbReference type="EMBL" id="MFD3394027.1"/>
    </source>
</evidence>
<keyword evidence="1 3" id="KW-0456">Lyase</keyword>
<feature type="compositionally biased region" description="Basic residues" evidence="5">
    <location>
        <begin position="144"/>
        <end position="167"/>
    </location>
</feature>
<dbReference type="EC" id="4.2.2.-" evidence="3"/>
<gene>
    <name evidence="3" type="primary">rlpA</name>
    <name evidence="7" type="ORF">U0R10_05290</name>
</gene>
<evidence type="ECO:0000256" key="5">
    <source>
        <dbReference type="SAM" id="MobiDB-lite"/>
    </source>
</evidence>
<feature type="signal peptide" evidence="3">
    <location>
        <begin position="1"/>
        <end position="22"/>
    </location>
</feature>
<feature type="chain" id="PRO_5044941114" description="Probable endolytic peptidoglycan transglycosylase RlpA" evidence="3">
    <location>
        <begin position="23"/>
        <end position="167"/>
    </location>
</feature>
<dbReference type="InterPro" id="IPR009009">
    <property type="entry name" value="RlpA-like_DPBB"/>
</dbReference>
<evidence type="ECO:0000313" key="8">
    <source>
        <dbReference type="Proteomes" id="UP001598138"/>
    </source>
</evidence>
<comment type="similarity">
    <text evidence="3 4">Belongs to the RlpA family.</text>
</comment>
<evidence type="ECO:0000256" key="2">
    <source>
        <dbReference type="ARBA" id="ARBA00023316"/>
    </source>
</evidence>
<keyword evidence="2 3" id="KW-0961">Cell wall biogenesis/degradation</keyword>
<dbReference type="Gene3D" id="2.40.40.10">
    <property type="entry name" value="RlpA-like domain"/>
    <property type="match status" value="1"/>
</dbReference>
<dbReference type="SUPFAM" id="SSF50685">
    <property type="entry name" value="Barwin-like endoglucanases"/>
    <property type="match status" value="1"/>
</dbReference>
<reference evidence="7 8" key="1">
    <citation type="submission" date="2024-03" db="EMBL/GenBank/DDBJ databases">
        <title>Aquirufa genome sequencing.</title>
        <authorList>
            <person name="Pitt A."/>
            <person name="Hahn M.W."/>
        </authorList>
    </citation>
    <scope>NUCLEOTIDE SEQUENCE [LARGE SCALE GENOMIC DNA]</scope>
    <source>
        <strain evidence="7 8">OSTEICH-129V</strain>
    </source>
</reference>
<dbReference type="NCBIfam" id="TIGR00413">
    <property type="entry name" value="rlpA"/>
    <property type="match status" value="1"/>
</dbReference>
<dbReference type="CDD" id="cd22268">
    <property type="entry name" value="DPBB_RlpA-like"/>
    <property type="match status" value="1"/>
</dbReference>
<evidence type="ECO:0000256" key="1">
    <source>
        <dbReference type="ARBA" id="ARBA00023239"/>
    </source>
</evidence>
<accession>A0ABW6DAU9</accession>
<dbReference type="RefSeq" id="WP_377982903.1">
    <property type="nucleotide sequence ID" value="NZ_JBBKXZ010000001.1"/>
</dbReference>
<proteinExistence type="inferred from homology"/>
<dbReference type="Pfam" id="PF03330">
    <property type="entry name" value="DPBB_1"/>
    <property type="match status" value="1"/>
</dbReference>
<feature type="region of interest" description="Disordered" evidence="5">
    <location>
        <begin position="135"/>
        <end position="167"/>
    </location>
</feature>